<gene>
    <name evidence="1" type="ORF">LCGC14_0305800</name>
</gene>
<reference evidence="1" key="1">
    <citation type="journal article" date="2015" name="Nature">
        <title>Complex archaea that bridge the gap between prokaryotes and eukaryotes.</title>
        <authorList>
            <person name="Spang A."/>
            <person name="Saw J.H."/>
            <person name="Jorgensen S.L."/>
            <person name="Zaremba-Niedzwiedzka K."/>
            <person name="Martijn J."/>
            <person name="Lind A.E."/>
            <person name="van Eijk R."/>
            <person name="Schleper C."/>
            <person name="Guy L."/>
            <person name="Ettema T.J."/>
        </authorList>
    </citation>
    <scope>NUCLEOTIDE SEQUENCE</scope>
</reference>
<accession>A0A0F9WAI9</accession>
<protein>
    <submittedName>
        <fullName evidence="1">Uncharacterized protein</fullName>
    </submittedName>
</protein>
<dbReference type="SUPFAM" id="SSF159006">
    <property type="entry name" value="YopX-like"/>
    <property type="match status" value="1"/>
</dbReference>
<organism evidence="1">
    <name type="scientific">marine sediment metagenome</name>
    <dbReference type="NCBI Taxonomy" id="412755"/>
    <lineage>
        <taxon>unclassified sequences</taxon>
        <taxon>metagenomes</taxon>
        <taxon>ecological metagenomes</taxon>
    </lineage>
</organism>
<name>A0A0F9WAI9_9ZZZZ</name>
<proteinExistence type="predicted"/>
<dbReference type="EMBL" id="LAZR01000195">
    <property type="protein sequence ID" value="KKN82756.1"/>
    <property type="molecule type" value="Genomic_DNA"/>
</dbReference>
<comment type="caution">
    <text evidence="1">The sequence shown here is derived from an EMBL/GenBank/DDBJ whole genome shotgun (WGS) entry which is preliminary data.</text>
</comment>
<evidence type="ECO:0000313" key="1">
    <source>
        <dbReference type="EMBL" id="KKN82756.1"/>
    </source>
</evidence>
<sequence length="44" mass="5329">MREPKYKVWDTEKKTMSYYSLSGIRKCCELMSRYIVMQYSGLKP</sequence>
<dbReference type="AlphaFoldDB" id="A0A0F9WAI9"/>